<dbReference type="PANTHER" id="PTHR11817">
    <property type="entry name" value="PYRUVATE KINASE"/>
    <property type="match status" value="1"/>
</dbReference>
<keyword evidence="8" id="KW-0418">Kinase</keyword>
<feature type="domain" description="Pyruvate kinase C-terminal" evidence="15">
    <location>
        <begin position="354"/>
        <end position="466"/>
    </location>
</feature>
<dbReference type="InterPro" id="IPR015795">
    <property type="entry name" value="Pyrv_Knase_C"/>
</dbReference>
<dbReference type="InterPro" id="IPR001697">
    <property type="entry name" value="Pyr_Knase"/>
</dbReference>
<organism evidence="16">
    <name type="scientific">freshwater metagenome</name>
    <dbReference type="NCBI Taxonomy" id="449393"/>
    <lineage>
        <taxon>unclassified sequences</taxon>
        <taxon>metagenomes</taxon>
        <taxon>ecological metagenomes</taxon>
    </lineage>
</organism>
<dbReference type="Gene3D" id="3.40.1380.20">
    <property type="entry name" value="Pyruvate kinase, C-terminal domain"/>
    <property type="match status" value="1"/>
</dbReference>
<keyword evidence="10" id="KW-0460">Magnesium</keyword>
<dbReference type="NCBIfam" id="NF004491">
    <property type="entry name" value="PRK05826.1"/>
    <property type="match status" value="1"/>
</dbReference>
<gene>
    <name evidence="16" type="ORF">UFOPK3772_01018</name>
</gene>
<evidence type="ECO:0000313" key="16">
    <source>
        <dbReference type="EMBL" id="CAB4942423.1"/>
    </source>
</evidence>
<evidence type="ECO:0000256" key="6">
    <source>
        <dbReference type="ARBA" id="ARBA00022723"/>
    </source>
</evidence>
<comment type="pathway">
    <text evidence="2">Carbohydrate degradation; glycolysis; pyruvate from D-glyceraldehyde 3-phosphate: step 5/5.</text>
</comment>
<dbReference type="FunFam" id="2.40.33.10:FF:000001">
    <property type="entry name" value="Pyruvate kinase"/>
    <property type="match status" value="1"/>
</dbReference>
<reference evidence="16" key="1">
    <citation type="submission" date="2020-05" db="EMBL/GenBank/DDBJ databases">
        <authorList>
            <person name="Chiriac C."/>
            <person name="Salcher M."/>
            <person name="Ghai R."/>
            <person name="Kavagutti S V."/>
        </authorList>
    </citation>
    <scope>NUCLEOTIDE SEQUENCE</scope>
</reference>
<dbReference type="NCBIfam" id="TIGR01064">
    <property type="entry name" value="pyruv_kin"/>
    <property type="match status" value="1"/>
</dbReference>
<dbReference type="Gene3D" id="3.20.20.60">
    <property type="entry name" value="Phosphoenolpyruvate-binding domains"/>
    <property type="match status" value="1"/>
</dbReference>
<keyword evidence="12" id="KW-0324">Glycolysis</keyword>
<feature type="domain" description="Pyruvate kinase barrel" evidence="14">
    <location>
        <begin position="1"/>
        <end position="320"/>
    </location>
</feature>
<dbReference type="NCBIfam" id="NF004886">
    <property type="entry name" value="PRK06247.1"/>
    <property type="match status" value="1"/>
</dbReference>
<dbReference type="AlphaFoldDB" id="A0A6J7JH13"/>
<dbReference type="InterPro" id="IPR018209">
    <property type="entry name" value="Pyrv_Knase_AS"/>
</dbReference>
<evidence type="ECO:0000256" key="7">
    <source>
        <dbReference type="ARBA" id="ARBA00022741"/>
    </source>
</evidence>
<dbReference type="Pfam" id="PF00224">
    <property type="entry name" value="PK"/>
    <property type="match status" value="1"/>
</dbReference>
<accession>A0A6J7JH13</accession>
<dbReference type="UniPathway" id="UPA00109">
    <property type="reaction ID" value="UER00188"/>
</dbReference>
<evidence type="ECO:0000259" key="14">
    <source>
        <dbReference type="Pfam" id="PF00224"/>
    </source>
</evidence>
<evidence type="ECO:0000256" key="4">
    <source>
        <dbReference type="ARBA" id="ARBA00012142"/>
    </source>
</evidence>
<dbReference type="Pfam" id="PF02887">
    <property type="entry name" value="PK_C"/>
    <property type="match status" value="1"/>
</dbReference>
<keyword evidence="9" id="KW-0067">ATP-binding</keyword>
<dbReference type="PROSITE" id="PS00110">
    <property type="entry name" value="PYRUVATE_KINASE"/>
    <property type="match status" value="1"/>
</dbReference>
<evidence type="ECO:0000256" key="5">
    <source>
        <dbReference type="ARBA" id="ARBA00022679"/>
    </source>
</evidence>
<comment type="similarity">
    <text evidence="3">Belongs to the pyruvate kinase family.</text>
</comment>
<evidence type="ECO:0000256" key="9">
    <source>
        <dbReference type="ARBA" id="ARBA00022840"/>
    </source>
</evidence>
<evidence type="ECO:0000256" key="3">
    <source>
        <dbReference type="ARBA" id="ARBA00008663"/>
    </source>
</evidence>
<keyword evidence="7" id="KW-0547">Nucleotide-binding</keyword>
<keyword evidence="11" id="KW-0630">Potassium</keyword>
<proteinExistence type="inferred from homology"/>
<keyword evidence="13" id="KW-0670">Pyruvate</keyword>
<evidence type="ECO:0000256" key="8">
    <source>
        <dbReference type="ARBA" id="ARBA00022777"/>
    </source>
</evidence>
<keyword evidence="5" id="KW-0808">Transferase</keyword>
<dbReference type="InterPro" id="IPR015813">
    <property type="entry name" value="Pyrv/PenolPyrv_kinase-like_dom"/>
</dbReference>
<sequence>MRRAKIVATLGPATSSLEAIRSLVSAGMDVARLNLSHGDHDDHASAYAAVRRASDESGRGVGILVDLQGPKIRLGRFASGPVLLEPGDEFIVTTEDVPGDKHMVSTTYKGLPGDVTAGDAVLVDDGRIALEVVRVDGPRVVTRVVEGGRVSDNKGFNLPGVAVSVPAMSEKDIEDLRWALRIGADMIALSFVRNAADIADVHAIMDEEGVRLPVLAKVEKPQAVDNLEEIVEAFDGVMVARGDLGVELPLEMVPLVQKRAVQMCREAGKPVIVATQMLDSMITANRPTRAEVSDVANAVLDGADALMLSGETSVGEHPSLVVETMARIIEHVEQEALASLPPLVDERVGSTARALTHAAVGVADDVDAAYLIAFTETGLSARLISRWRNATNLLAFTPNPRVRSQLSLVWGVETFLVPQVTHTDDMVQQVDRSLLEIGRATVGERVVIVAGVPPGVPGTTNGMRVHRLGSAGPGAGV</sequence>
<dbReference type="InterPro" id="IPR015806">
    <property type="entry name" value="Pyrv_Knase_insert_dom_sf"/>
</dbReference>
<dbReference type="GO" id="GO:0000287">
    <property type="term" value="F:magnesium ion binding"/>
    <property type="evidence" value="ECO:0007669"/>
    <property type="project" value="InterPro"/>
</dbReference>
<dbReference type="GO" id="GO:0016301">
    <property type="term" value="F:kinase activity"/>
    <property type="evidence" value="ECO:0007669"/>
    <property type="project" value="UniProtKB-KW"/>
</dbReference>
<dbReference type="GO" id="GO:0030955">
    <property type="term" value="F:potassium ion binding"/>
    <property type="evidence" value="ECO:0007669"/>
    <property type="project" value="InterPro"/>
</dbReference>
<evidence type="ECO:0000256" key="1">
    <source>
        <dbReference type="ARBA" id="ARBA00001946"/>
    </source>
</evidence>
<evidence type="ECO:0000256" key="11">
    <source>
        <dbReference type="ARBA" id="ARBA00022958"/>
    </source>
</evidence>
<comment type="cofactor">
    <cofactor evidence="1">
        <name>Mg(2+)</name>
        <dbReference type="ChEBI" id="CHEBI:18420"/>
    </cofactor>
</comment>
<dbReference type="NCBIfam" id="NF004978">
    <property type="entry name" value="PRK06354.1"/>
    <property type="match status" value="1"/>
</dbReference>
<dbReference type="SUPFAM" id="SSF52935">
    <property type="entry name" value="PK C-terminal domain-like"/>
    <property type="match status" value="1"/>
</dbReference>
<evidence type="ECO:0000256" key="12">
    <source>
        <dbReference type="ARBA" id="ARBA00023152"/>
    </source>
</evidence>
<dbReference type="FunFam" id="3.40.1380.20:FF:000009">
    <property type="entry name" value="Pyruvate kinase"/>
    <property type="match status" value="1"/>
</dbReference>
<keyword evidence="6" id="KW-0479">Metal-binding</keyword>
<dbReference type="EMBL" id="CAFBNE010000024">
    <property type="protein sequence ID" value="CAB4942423.1"/>
    <property type="molecule type" value="Genomic_DNA"/>
</dbReference>
<dbReference type="Gene3D" id="2.40.33.10">
    <property type="entry name" value="PK beta-barrel domain-like"/>
    <property type="match status" value="1"/>
</dbReference>
<dbReference type="GO" id="GO:0005524">
    <property type="term" value="F:ATP binding"/>
    <property type="evidence" value="ECO:0007669"/>
    <property type="project" value="UniProtKB-KW"/>
</dbReference>
<name>A0A6J7JH13_9ZZZZ</name>
<dbReference type="InterPro" id="IPR040442">
    <property type="entry name" value="Pyrv_kinase-like_dom_sf"/>
</dbReference>
<dbReference type="InterPro" id="IPR015793">
    <property type="entry name" value="Pyrv_Knase_brl"/>
</dbReference>
<dbReference type="PRINTS" id="PR01050">
    <property type="entry name" value="PYRUVTKNASE"/>
</dbReference>
<evidence type="ECO:0000259" key="15">
    <source>
        <dbReference type="Pfam" id="PF02887"/>
    </source>
</evidence>
<evidence type="ECO:0000256" key="13">
    <source>
        <dbReference type="ARBA" id="ARBA00023317"/>
    </source>
</evidence>
<dbReference type="SUPFAM" id="SSF51621">
    <property type="entry name" value="Phosphoenolpyruvate/pyruvate domain"/>
    <property type="match status" value="1"/>
</dbReference>
<dbReference type="GO" id="GO:0004743">
    <property type="term" value="F:pyruvate kinase activity"/>
    <property type="evidence" value="ECO:0007669"/>
    <property type="project" value="UniProtKB-EC"/>
</dbReference>
<dbReference type="InterPro" id="IPR011037">
    <property type="entry name" value="Pyrv_Knase-like_insert_dom_sf"/>
</dbReference>
<dbReference type="InterPro" id="IPR036918">
    <property type="entry name" value="Pyrv_Knase_C_sf"/>
</dbReference>
<evidence type="ECO:0000256" key="10">
    <source>
        <dbReference type="ARBA" id="ARBA00022842"/>
    </source>
</evidence>
<protein>
    <recommendedName>
        <fullName evidence="4">pyruvate kinase</fullName>
        <ecNumber evidence="4">2.7.1.40</ecNumber>
    </recommendedName>
</protein>
<dbReference type="SUPFAM" id="SSF50800">
    <property type="entry name" value="PK beta-barrel domain-like"/>
    <property type="match status" value="1"/>
</dbReference>
<dbReference type="EC" id="2.7.1.40" evidence="4"/>
<evidence type="ECO:0000256" key="2">
    <source>
        <dbReference type="ARBA" id="ARBA00004997"/>
    </source>
</evidence>